<dbReference type="RefSeq" id="WP_054716762.1">
    <property type="nucleotide sequence ID" value="NZ_AZEU01000103.1"/>
</dbReference>
<evidence type="ECO:0000313" key="4">
    <source>
        <dbReference type="Proteomes" id="UP000051790"/>
    </source>
</evidence>
<keyword evidence="4" id="KW-1185">Reference proteome</keyword>
<feature type="signal peptide" evidence="1">
    <location>
        <begin position="1"/>
        <end position="18"/>
    </location>
</feature>
<dbReference type="Proteomes" id="UP000051790">
    <property type="component" value="Unassembled WGS sequence"/>
</dbReference>
<organism evidence="3 4">
    <name type="scientific">Lacticaseibacillus manihotivorans DSM 13343 = JCM 12514</name>
    <dbReference type="NCBI Taxonomy" id="1423769"/>
    <lineage>
        <taxon>Bacteria</taxon>
        <taxon>Bacillati</taxon>
        <taxon>Bacillota</taxon>
        <taxon>Bacilli</taxon>
        <taxon>Lactobacillales</taxon>
        <taxon>Lactobacillaceae</taxon>
        <taxon>Lacticaseibacillus</taxon>
    </lineage>
</organism>
<dbReference type="InterPro" id="IPR031927">
    <property type="entry name" value="DUF4767"/>
</dbReference>
<comment type="caution">
    <text evidence="3">The sequence shown here is derived from an EMBL/GenBank/DDBJ whole genome shotgun (WGS) entry which is preliminary data.</text>
</comment>
<proteinExistence type="predicted"/>
<evidence type="ECO:0000256" key="1">
    <source>
        <dbReference type="SAM" id="SignalP"/>
    </source>
</evidence>
<keyword evidence="1" id="KW-0732">Signal</keyword>
<dbReference type="PATRIC" id="fig|1423769.4.peg.423"/>
<feature type="chain" id="PRO_5039540541" description="DUF4767 domain-containing protein" evidence="1">
    <location>
        <begin position="19"/>
        <end position="327"/>
    </location>
</feature>
<evidence type="ECO:0000259" key="2">
    <source>
        <dbReference type="Pfam" id="PF15983"/>
    </source>
</evidence>
<dbReference type="PROSITE" id="PS51257">
    <property type="entry name" value="PROKAR_LIPOPROTEIN"/>
    <property type="match status" value="1"/>
</dbReference>
<dbReference type="Pfam" id="PF15983">
    <property type="entry name" value="DUF4767"/>
    <property type="match status" value="1"/>
</dbReference>
<name>A0A0R1QR07_9LACO</name>
<dbReference type="AlphaFoldDB" id="A0A0R1QR07"/>
<dbReference type="OrthoDB" id="2149782at2"/>
<feature type="domain" description="DUF4767" evidence="2">
    <location>
        <begin position="70"/>
        <end position="205"/>
    </location>
</feature>
<accession>A0A0R1QR07</accession>
<reference evidence="3 4" key="1">
    <citation type="journal article" date="2015" name="Genome Announc.">
        <title>Expanding the biotechnology potential of lactobacilli through comparative genomics of 213 strains and associated genera.</title>
        <authorList>
            <person name="Sun Z."/>
            <person name="Harris H.M."/>
            <person name="McCann A."/>
            <person name="Guo C."/>
            <person name="Argimon S."/>
            <person name="Zhang W."/>
            <person name="Yang X."/>
            <person name="Jeffery I.B."/>
            <person name="Cooney J.C."/>
            <person name="Kagawa T.F."/>
            <person name="Liu W."/>
            <person name="Song Y."/>
            <person name="Salvetti E."/>
            <person name="Wrobel A."/>
            <person name="Rasinkangas P."/>
            <person name="Parkhill J."/>
            <person name="Rea M.C."/>
            <person name="O'Sullivan O."/>
            <person name="Ritari J."/>
            <person name="Douillard F.P."/>
            <person name="Paul Ross R."/>
            <person name="Yang R."/>
            <person name="Briner A.E."/>
            <person name="Felis G.E."/>
            <person name="de Vos W.M."/>
            <person name="Barrangou R."/>
            <person name="Klaenhammer T.R."/>
            <person name="Caufield P.W."/>
            <person name="Cui Y."/>
            <person name="Zhang H."/>
            <person name="O'Toole P.W."/>
        </authorList>
    </citation>
    <scope>NUCLEOTIDE SEQUENCE [LARGE SCALE GENOMIC DNA]</scope>
    <source>
        <strain evidence="3 4">DSM 13343</strain>
    </source>
</reference>
<gene>
    <name evidence="3" type="ORF">FD01_GL000395</name>
</gene>
<protein>
    <recommendedName>
        <fullName evidence="2">DUF4767 domain-containing protein</fullName>
    </recommendedName>
</protein>
<dbReference type="EMBL" id="AZEU01000103">
    <property type="protein sequence ID" value="KRL47127.1"/>
    <property type="molecule type" value="Genomic_DNA"/>
</dbReference>
<sequence length="327" mass="35471">MKKLYFSVLLLTAAFGLAACNKVSGPNESSSKASVVKVSSSHKKASAKAFSTSSSVDASQHLYADNSDGSLWTPKQDAELAKFMATWEKSMSQSYVGTYDNQIADYLGIKFPNVIDHTTVQEVVYDQSEQLSWYSASNQTSARFQVMAAAVGGKVGNSWPMLYLFALDTKDMSPVVLISQTTNGGTLWLYETANTALKDGFTQIMHENSDIASYTGSTAGWTKASAIDYMKHLDSKNPAYQAAVIASSQDPSSDWDKASFTDHGRTCELLDGTWSLTHLDGGKTAIVGRSMGQEVPEVVFYANDSDHLVYEAYHNGEPIESAATSDQ</sequence>
<evidence type="ECO:0000313" key="3">
    <source>
        <dbReference type="EMBL" id="KRL47127.1"/>
    </source>
</evidence>